<sequence length="130" mass="14967">MLTGACCWNSYWLTTGLAQLHQAKSALETASYLYESKDIGKALEFFDKVFLIFSPACSKAKLLKVKLLMVSKDYSAAISESGYILKEDENNLEALLLRGRSYYYLADQDVAQRFVYLIRERERESVWIQN</sequence>
<dbReference type="AlphaFoldDB" id="A0A8X8BCC0"/>
<dbReference type="Gene3D" id="1.25.40.10">
    <property type="entry name" value="Tetratricopeptide repeat domain"/>
    <property type="match status" value="1"/>
</dbReference>
<dbReference type="GO" id="GO:0005788">
    <property type="term" value="C:endoplasmic reticulum lumen"/>
    <property type="evidence" value="ECO:0007669"/>
    <property type="project" value="TreeGrafter"/>
</dbReference>
<protein>
    <submittedName>
        <fullName evidence="2">Uncharacterized protein</fullName>
    </submittedName>
</protein>
<organism evidence="2 3">
    <name type="scientific">Brassica carinata</name>
    <name type="common">Ethiopian mustard</name>
    <name type="synonym">Abyssinian cabbage</name>
    <dbReference type="NCBI Taxonomy" id="52824"/>
    <lineage>
        <taxon>Eukaryota</taxon>
        <taxon>Viridiplantae</taxon>
        <taxon>Streptophyta</taxon>
        <taxon>Embryophyta</taxon>
        <taxon>Tracheophyta</taxon>
        <taxon>Spermatophyta</taxon>
        <taxon>Magnoliopsida</taxon>
        <taxon>eudicotyledons</taxon>
        <taxon>Gunneridae</taxon>
        <taxon>Pentapetalae</taxon>
        <taxon>rosids</taxon>
        <taxon>malvids</taxon>
        <taxon>Brassicales</taxon>
        <taxon>Brassicaceae</taxon>
        <taxon>Brassiceae</taxon>
        <taxon>Brassica</taxon>
    </lineage>
</organism>
<dbReference type="InterPro" id="IPR011990">
    <property type="entry name" value="TPR-like_helical_dom_sf"/>
</dbReference>
<evidence type="ECO:0000313" key="2">
    <source>
        <dbReference type="EMBL" id="KAG2328797.1"/>
    </source>
</evidence>
<dbReference type="SUPFAM" id="SSF48452">
    <property type="entry name" value="TPR-like"/>
    <property type="match status" value="1"/>
</dbReference>
<dbReference type="Proteomes" id="UP000886595">
    <property type="component" value="Unassembled WGS sequence"/>
</dbReference>
<evidence type="ECO:0000313" key="3">
    <source>
        <dbReference type="Proteomes" id="UP000886595"/>
    </source>
</evidence>
<dbReference type="EMBL" id="JAAMPC010000002">
    <property type="protein sequence ID" value="KAG2328797.1"/>
    <property type="molecule type" value="Genomic_DNA"/>
</dbReference>
<keyword evidence="1" id="KW-0677">Repeat</keyword>
<reference evidence="2 3" key="1">
    <citation type="submission" date="2020-02" db="EMBL/GenBank/DDBJ databases">
        <authorList>
            <person name="Ma Q."/>
            <person name="Huang Y."/>
            <person name="Song X."/>
            <person name="Pei D."/>
        </authorList>
    </citation>
    <scope>NUCLEOTIDE SEQUENCE [LARGE SCALE GENOMIC DNA]</scope>
    <source>
        <strain evidence="2">Sxm20200214</strain>
        <tissue evidence="2">Leaf</tissue>
    </source>
</reference>
<comment type="caution">
    <text evidence="2">The sequence shown here is derived from an EMBL/GenBank/DDBJ whole genome shotgun (WGS) entry which is preliminary data.</text>
</comment>
<proteinExistence type="predicted"/>
<evidence type="ECO:0000256" key="1">
    <source>
        <dbReference type="ARBA" id="ARBA00022737"/>
    </source>
</evidence>
<gene>
    <name evidence="2" type="ORF">Bca52824_011525</name>
</gene>
<dbReference type="PANTHER" id="PTHR45188">
    <property type="entry name" value="DNAJ PROTEIN P58IPK HOMOLOG"/>
    <property type="match status" value="1"/>
</dbReference>
<keyword evidence="3" id="KW-1185">Reference proteome</keyword>
<name>A0A8X8BCC0_BRACI</name>
<dbReference type="OrthoDB" id="10250354at2759"/>
<dbReference type="PANTHER" id="PTHR45188:SF2">
    <property type="entry name" value="DNAJ HOMOLOG SUBFAMILY C MEMBER 7"/>
    <property type="match status" value="1"/>
</dbReference>
<accession>A0A8X8BCC0</accession>